<dbReference type="STRING" id="5888.A0EG03"/>
<proteinExistence type="predicted"/>
<keyword evidence="1 3" id="KW-0853">WD repeat</keyword>
<dbReference type="InterPro" id="IPR015943">
    <property type="entry name" value="WD40/YVTN_repeat-like_dom_sf"/>
</dbReference>
<dbReference type="PROSITE" id="PS50082">
    <property type="entry name" value="WD_REPEATS_2"/>
    <property type="match status" value="7"/>
</dbReference>
<sequence>MNLRRIGSFDQESRKQDLYEVLASSKSIDVKIFQIIIEILKKLQISDSLNFLQQAKKNQNFWVNHLQDHNSSAQEKCEKLDQLINEIKQIAQIMKQIHDHEFNTRNYSTQDIVEKKQSLIEKIGRDENIIEFLKYLVHLTSVDNKFIQSGSNSLHLLVEMKIDLKTHSFENIKIRNTSLQGGNFAKCDLSGSEFDNVLIKGMNLNGSKLFNCKWINLRMDVIELNSRGDYVNSFCYSPNGHYFASSSNKSIILWNLRRGNIRYVIEGEREVMSLCYSPNCQILGACSGKFIYLWNLYTGKQKQKLTGHNSYVKAVSFSSDGLKLASVDVDNTLYIWDVIKGKQIIQYDDCYPVCFSPDAAMIAFAGLNYNIYLLDVETGEEKAIFKRHYTEILSICFSPDGTTLASGGGDRRTGSCSRVYLWDLKTGQLKNELCYMKCRFTSVCFSPDGTTLAASVINNIIVWNVETGEEEYFLQCYHKEINLICFSSDGRMLVSGSGQYDDFISNRDSMIRFWDFKSLKQEVNSVGHKGNVKQVCFSPDGTTLASGSRDMSIHLWDVKTGQQMFKLEGHEHCVNSVCFSPDGITLASGKSYICIWDVKTGQQMFKLEGHEKCVDSVCFSPDGTTLASGSYDNSIRLWDVKTGQQKAKLDGHSEAVISVYFSPVGTTLASGSRDMSIRLWDVKTGQQMFKLEGHEMLCQFSSISSPGWYYIRHLVGSDMSIRLWDVKTGQQMFKLEGHERYVNSVCFSPDGTTLASGSADHSIRLWDVNSGQQMFKLEGHEKCVNSVCFSSDGTTLASGSDDHSIRLWDVKTKQHITDSDKTYKKHLAKSTLPIQYTSLSLIDKYTIPITILHITRDPIFQAKRTLISKGEFTTDAGINIRILFEQN</sequence>
<protein>
    <submittedName>
        <fullName evidence="5">Uncharacterized protein</fullName>
    </submittedName>
</protein>
<feature type="repeat" description="WD" evidence="3">
    <location>
        <begin position="777"/>
        <end position="818"/>
    </location>
</feature>
<dbReference type="RefSeq" id="XP_001461617.1">
    <property type="nucleotide sequence ID" value="XM_001461580.1"/>
</dbReference>
<dbReference type="PANTHER" id="PTHR22847:SF637">
    <property type="entry name" value="WD REPEAT DOMAIN 5B"/>
    <property type="match status" value="1"/>
</dbReference>
<dbReference type="Proteomes" id="UP000000600">
    <property type="component" value="Unassembled WGS sequence"/>
</dbReference>
<name>A0EG03_PARTE</name>
<evidence type="ECO:0000256" key="4">
    <source>
        <dbReference type="SAM" id="Coils"/>
    </source>
</evidence>
<dbReference type="HOGENOM" id="CLU_000288_57_13_1"/>
<dbReference type="PRINTS" id="PR00320">
    <property type="entry name" value="GPROTEINBRPT"/>
</dbReference>
<dbReference type="Gene3D" id="2.130.10.10">
    <property type="entry name" value="YVTN repeat-like/Quinoprotein amine dehydrogenase"/>
    <property type="match status" value="5"/>
</dbReference>
<dbReference type="KEGG" id="ptm:GSPATT00026567001"/>
<dbReference type="AlphaFoldDB" id="A0EG03"/>
<feature type="repeat" description="WD" evidence="3">
    <location>
        <begin position="735"/>
        <end position="776"/>
    </location>
</feature>
<dbReference type="SUPFAM" id="SSF141571">
    <property type="entry name" value="Pentapeptide repeat-like"/>
    <property type="match status" value="1"/>
</dbReference>
<dbReference type="GO" id="GO:1990234">
    <property type="term" value="C:transferase complex"/>
    <property type="evidence" value="ECO:0007669"/>
    <property type="project" value="UniProtKB-ARBA"/>
</dbReference>
<dbReference type="PROSITE" id="PS50294">
    <property type="entry name" value="WD_REPEATS_REGION"/>
    <property type="match status" value="6"/>
</dbReference>
<evidence type="ECO:0000313" key="6">
    <source>
        <dbReference type="Proteomes" id="UP000000600"/>
    </source>
</evidence>
<dbReference type="Gene3D" id="2.160.20.80">
    <property type="entry name" value="E3 ubiquitin-protein ligase SopA"/>
    <property type="match status" value="1"/>
</dbReference>
<feature type="repeat" description="WD" evidence="3">
    <location>
        <begin position="649"/>
        <end position="690"/>
    </location>
</feature>
<dbReference type="InterPro" id="IPR011047">
    <property type="entry name" value="Quinoprotein_ADH-like_sf"/>
</dbReference>
<reference evidence="5 6" key="1">
    <citation type="journal article" date="2006" name="Nature">
        <title>Global trends of whole-genome duplications revealed by the ciliate Paramecium tetraurelia.</title>
        <authorList>
            <consortium name="Genoscope"/>
            <person name="Aury J.-M."/>
            <person name="Jaillon O."/>
            <person name="Duret L."/>
            <person name="Noel B."/>
            <person name="Jubin C."/>
            <person name="Porcel B.M."/>
            <person name="Segurens B."/>
            <person name="Daubin V."/>
            <person name="Anthouard V."/>
            <person name="Aiach N."/>
            <person name="Arnaiz O."/>
            <person name="Billaut A."/>
            <person name="Beisson J."/>
            <person name="Blanc I."/>
            <person name="Bouhouche K."/>
            <person name="Camara F."/>
            <person name="Duharcourt S."/>
            <person name="Guigo R."/>
            <person name="Gogendeau D."/>
            <person name="Katinka M."/>
            <person name="Keller A.-M."/>
            <person name="Kissmehl R."/>
            <person name="Klotz C."/>
            <person name="Koll F."/>
            <person name="Le Moue A."/>
            <person name="Lepere C."/>
            <person name="Malinsky S."/>
            <person name="Nowacki M."/>
            <person name="Nowak J.K."/>
            <person name="Plattner H."/>
            <person name="Poulain J."/>
            <person name="Ruiz F."/>
            <person name="Serrano V."/>
            <person name="Zagulski M."/>
            <person name="Dessen P."/>
            <person name="Betermier M."/>
            <person name="Weissenbach J."/>
            <person name="Scarpelli C."/>
            <person name="Schachter V."/>
            <person name="Sperling L."/>
            <person name="Meyer E."/>
            <person name="Cohen J."/>
            <person name="Wincker P."/>
        </authorList>
    </citation>
    <scope>NUCLEOTIDE SEQUENCE [LARGE SCALE GENOMIC DNA]</scope>
    <source>
        <strain evidence="5 6">Stock d4-2</strain>
    </source>
</reference>
<accession>A0EG03</accession>
<dbReference type="eggNOG" id="KOG0266">
    <property type="taxonomic scope" value="Eukaryota"/>
</dbReference>
<feature type="repeat" description="WD" evidence="3">
    <location>
        <begin position="607"/>
        <end position="648"/>
    </location>
</feature>
<dbReference type="PANTHER" id="PTHR22847">
    <property type="entry name" value="WD40 REPEAT PROTEIN"/>
    <property type="match status" value="1"/>
</dbReference>
<evidence type="ECO:0000256" key="3">
    <source>
        <dbReference type="PROSITE-ProRule" id="PRU00221"/>
    </source>
</evidence>
<dbReference type="SUPFAM" id="SSF50998">
    <property type="entry name" value="Quinoprotein alcohol dehydrogenase-like"/>
    <property type="match status" value="1"/>
</dbReference>
<dbReference type="InParanoid" id="A0EG03"/>
<dbReference type="GeneID" id="5047402"/>
<feature type="repeat" description="WD" evidence="3">
    <location>
        <begin position="305"/>
        <end position="346"/>
    </location>
</feature>
<dbReference type="eggNOG" id="KOG0272">
    <property type="taxonomic scope" value="Eukaryota"/>
</dbReference>
<keyword evidence="6" id="KW-1185">Reference proteome</keyword>
<dbReference type="InterPro" id="IPR036322">
    <property type="entry name" value="WD40_repeat_dom_sf"/>
</dbReference>
<dbReference type="CDD" id="cd00200">
    <property type="entry name" value="WD40"/>
    <property type="match status" value="2"/>
</dbReference>
<dbReference type="SMART" id="SM00320">
    <property type="entry name" value="WD40"/>
    <property type="match status" value="14"/>
</dbReference>
<dbReference type="Pfam" id="PF00400">
    <property type="entry name" value="WD40"/>
    <property type="match status" value="11"/>
</dbReference>
<evidence type="ECO:0000313" key="5">
    <source>
        <dbReference type="EMBL" id="CAK94244.1"/>
    </source>
</evidence>
<dbReference type="InterPro" id="IPR011044">
    <property type="entry name" value="Quino_amine_DH_bsu"/>
</dbReference>
<feature type="repeat" description="WD" evidence="3">
    <location>
        <begin position="567"/>
        <end position="606"/>
    </location>
</feature>
<evidence type="ECO:0000256" key="2">
    <source>
        <dbReference type="ARBA" id="ARBA00022737"/>
    </source>
</evidence>
<dbReference type="InterPro" id="IPR019775">
    <property type="entry name" value="WD40_repeat_CS"/>
</dbReference>
<feature type="coiled-coil region" evidence="4">
    <location>
        <begin position="63"/>
        <end position="93"/>
    </location>
</feature>
<keyword evidence="2" id="KW-0677">Repeat</keyword>
<dbReference type="PROSITE" id="PS00678">
    <property type="entry name" value="WD_REPEATS_1"/>
    <property type="match status" value="6"/>
</dbReference>
<dbReference type="SUPFAM" id="SSF50969">
    <property type="entry name" value="YVTN repeat-like/Quinoprotein amine dehydrogenase"/>
    <property type="match status" value="1"/>
</dbReference>
<dbReference type="EMBL" id="CT868676">
    <property type="protein sequence ID" value="CAK94244.1"/>
    <property type="molecule type" value="Genomic_DNA"/>
</dbReference>
<dbReference type="InterPro" id="IPR001680">
    <property type="entry name" value="WD40_rpt"/>
</dbReference>
<evidence type="ECO:0000256" key="1">
    <source>
        <dbReference type="ARBA" id="ARBA00022574"/>
    </source>
</evidence>
<dbReference type="SUPFAM" id="SSF50978">
    <property type="entry name" value="WD40 repeat-like"/>
    <property type="match status" value="1"/>
</dbReference>
<gene>
    <name evidence="5" type="ORF">GSPATT00026567001</name>
</gene>
<dbReference type="OrthoDB" id="414519at2759"/>
<keyword evidence="4" id="KW-0175">Coiled coil</keyword>
<organism evidence="5 6">
    <name type="scientific">Paramecium tetraurelia</name>
    <dbReference type="NCBI Taxonomy" id="5888"/>
    <lineage>
        <taxon>Eukaryota</taxon>
        <taxon>Sar</taxon>
        <taxon>Alveolata</taxon>
        <taxon>Ciliophora</taxon>
        <taxon>Intramacronucleata</taxon>
        <taxon>Oligohymenophorea</taxon>
        <taxon>Peniculida</taxon>
        <taxon>Parameciidae</taxon>
        <taxon>Paramecium</taxon>
    </lineage>
</organism>
<dbReference type="InterPro" id="IPR020472">
    <property type="entry name" value="WD40_PAC1"/>
</dbReference>
<feature type="repeat" description="WD" evidence="3">
    <location>
        <begin position="525"/>
        <end position="566"/>
    </location>
</feature>